<dbReference type="AlphaFoldDB" id="B6VMH7"/>
<keyword evidence="1" id="KW-0472">Membrane</keyword>
<dbReference type="eggNOG" id="ENOG50335DU">
    <property type="taxonomic scope" value="Bacteria"/>
</dbReference>
<organism evidence="3">
    <name type="scientific">Photorhabdus asymbiotica subsp. asymbiotica (strain ATCC 43949 / 3105-77)</name>
    <name type="common">Xenorhabdus luminescens (strain 2)</name>
    <dbReference type="NCBI Taxonomy" id="553480"/>
    <lineage>
        <taxon>Bacteria</taxon>
        <taxon>Pseudomonadati</taxon>
        <taxon>Pseudomonadota</taxon>
        <taxon>Gammaproteobacteria</taxon>
        <taxon>Enterobacterales</taxon>
        <taxon>Morganellaceae</taxon>
        <taxon>Photorhabdus</taxon>
    </lineage>
</organism>
<reference evidence="2 4" key="4">
    <citation type="journal article" date="2009" name="BMC Genomics">
        <title>Comparative genomics of the emerging human pathogen Photorhabdus asymbiotica with the insect pathogen Photorhabdus luminescens.</title>
        <authorList>
            <person name="Wilkinson P."/>
            <person name="Waterfield N.R."/>
            <person name="Crossman L."/>
            <person name="Corton C."/>
            <person name="Sanchez-Contreras M."/>
            <person name="Vlisidou I."/>
            <person name="Barron A."/>
            <person name="Bignell A."/>
            <person name="Clark L."/>
            <person name="Ormond D."/>
            <person name="Mayho M."/>
            <person name="Bason N."/>
            <person name="Smith F."/>
            <person name="Simmonds M."/>
            <person name="Churcher C."/>
            <person name="Harris D."/>
            <person name="Thompson N.R."/>
            <person name="Quail M."/>
            <person name="Parkhill J."/>
            <person name="ffrench-Constant R.H."/>
        </authorList>
    </citation>
    <scope>NUCLEOTIDE SEQUENCE [LARGE SCALE GENOMIC DNA]</scope>
    <source>
        <strain evidence="4">ATCC 43949 / 3105-77</strain>
        <strain evidence="2">ATCC43949</strain>
    </source>
</reference>
<reference evidence="3" key="1">
    <citation type="journal article" date="2008" name="Proc. Natl. Acad. Sci. U.S.A.">
        <title>Rapid virulence annotation (RVA): identification of virulence factors using a bacterial genome library and multiple invertebrate hosts.</title>
        <authorList>
            <person name="Waterfield N.R."/>
            <person name="Sanchez-Contreras M."/>
            <person name="Eleftherianos I."/>
            <person name="Dowling A."/>
            <person name="Wilkinson P."/>
            <person name="Parkhill J."/>
            <person name="Thomson N."/>
            <person name="Reynolds S.E."/>
            <person name="Bode H.B."/>
            <person name="Dorus S."/>
            <person name="Ffrench-Constant R.H."/>
        </authorList>
    </citation>
    <scope>NUCLEOTIDE SEQUENCE</scope>
    <source>
        <strain evidence="3">ATCC 43949</strain>
    </source>
</reference>
<evidence type="ECO:0000256" key="1">
    <source>
        <dbReference type="SAM" id="Phobius"/>
    </source>
</evidence>
<dbReference type="EMBL" id="FM211055">
    <property type="protein sequence ID" value="CAR67357.1"/>
    <property type="molecule type" value="Genomic_DNA"/>
</dbReference>
<feature type="transmembrane region" description="Helical" evidence="1">
    <location>
        <begin position="12"/>
        <end position="32"/>
    </location>
</feature>
<accession>C7BM60</accession>
<protein>
    <recommendedName>
        <fullName evidence="5">DUF1240 domain-containing protein</fullName>
    </recommendedName>
</protein>
<evidence type="ECO:0008006" key="5">
    <source>
        <dbReference type="Google" id="ProtNLM"/>
    </source>
</evidence>
<reference evidence="3" key="3">
    <citation type="submission" date="2008-09" db="EMBL/GenBank/DDBJ databases">
        <authorList>
            <person name="Thomson N.R."/>
        </authorList>
    </citation>
    <scope>NUCLEOTIDE SEQUENCE</scope>
    <source>
        <strain evidence="3">ATCC 43949</strain>
    </source>
</reference>
<dbReference type="KEGG" id="pay:PAU_00787"/>
<gene>
    <name evidence="2" type="ordered locus">PAU_00787</name>
    <name evidence="3" type="ORF">PA-RVA13-1228</name>
</gene>
<dbReference type="InterPro" id="IPR010665">
    <property type="entry name" value="DUF1240"/>
</dbReference>
<evidence type="ECO:0000313" key="3">
    <source>
        <dbReference type="EMBL" id="CAR67357.1"/>
    </source>
</evidence>
<dbReference type="Pfam" id="PF06836">
    <property type="entry name" value="DUF1240"/>
    <property type="match status" value="1"/>
</dbReference>
<sequence length="144" mass="16250">MGNVNATSRVKIFISALIFMSVSIFGGLASIIDYLGLLTRSDIITFSTKSSWFIWCSPLCMYLSLLLFKSLLNKKKITLSNKNKVTLSSKIGGAFTFIGMIGFVFTLFFSFYVDFKLKDENYFTCAKSSWMAPNKYVKDISLCK</sequence>
<keyword evidence="1" id="KW-0812">Transmembrane</keyword>
<name>B6VMH7_PHOAA</name>
<dbReference type="STRING" id="291112.PAU_00787"/>
<evidence type="ECO:0000313" key="4">
    <source>
        <dbReference type="Proteomes" id="UP000002747"/>
    </source>
</evidence>
<keyword evidence="1" id="KW-1133">Transmembrane helix</keyword>
<proteinExistence type="predicted"/>
<feature type="transmembrane region" description="Helical" evidence="1">
    <location>
        <begin position="52"/>
        <end position="72"/>
    </location>
</feature>
<dbReference type="Proteomes" id="UP000002747">
    <property type="component" value="Chromosome"/>
</dbReference>
<accession>B6VMH7</accession>
<evidence type="ECO:0000313" key="2">
    <source>
        <dbReference type="EMBL" id="CAQ82879.1"/>
    </source>
</evidence>
<reference evidence="2" key="2">
    <citation type="submission" date="2008-05" db="EMBL/GenBank/DDBJ databases">
        <authorList>
            <person name="Crossman L.C."/>
        </authorList>
    </citation>
    <scope>NUCLEOTIDE SEQUENCE</scope>
    <source>
        <strain evidence="2">ATCC43949</strain>
    </source>
</reference>
<feature type="transmembrane region" description="Helical" evidence="1">
    <location>
        <begin position="93"/>
        <end position="113"/>
    </location>
</feature>
<dbReference type="EMBL" id="FM162591">
    <property type="protein sequence ID" value="CAQ82879.1"/>
    <property type="molecule type" value="Genomic_DNA"/>
</dbReference>